<evidence type="ECO:0000256" key="1">
    <source>
        <dbReference type="ARBA" id="ARBA00010641"/>
    </source>
</evidence>
<keyword evidence="9" id="KW-1185">Reference proteome</keyword>
<comment type="similarity">
    <text evidence="1">Belongs to the sigma-70 factor family. ECF subfamily.</text>
</comment>
<keyword evidence="3" id="KW-0731">Sigma factor</keyword>
<evidence type="ECO:0008006" key="10">
    <source>
        <dbReference type="Google" id="ProtNLM"/>
    </source>
</evidence>
<dbReference type="Proteomes" id="UP000287198">
    <property type="component" value="Unassembled WGS sequence"/>
</dbReference>
<evidence type="ECO:0000259" key="7">
    <source>
        <dbReference type="Pfam" id="PF08281"/>
    </source>
</evidence>
<dbReference type="GO" id="GO:0003677">
    <property type="term" value="F:DNA binding"/>
    <property type="evidence" value="ECO:0007669"/>
    <property type="project" value="UniProtKB-KW"/>
</dbReference>
<evidence type="ECO:0000256" key="4">
    <source>
        <dbReference type="ARBA" id="ARBA00023125"/>
    </source>
</evidence>
<evidence type="ECO:0000256" key="2">
    <source>
        <dbReference type="ARBA" id="ARBA00023015"/>
    </source>
</evidence>
<dbReference type="Pfam" id="PF08281">
    <property type="entry name" value="Sigma70_r4_2"/>
    <property type="match status" value="1"/>
</dbReference>
<sequence>MALLRLNKGTRNQVGIMAELVSKKKAQQRATRLRRVAPHTAGARVLGEQLLRCPQNAADVVQDALEIALTTANFPAPDKTKAWFFQVVRNKCIDQLRQQQKFTDDTPLAALTLPEEHLQAPGTATTRCVYQALAALPFELRDLIVLRELNDCSYKDIALIVGIPEGTVMSRLHKARLALRDEFNKRSGENLNDHQ</sequence>
<dbReference type="EMBL" id="PIPW01000001">
    <property type="protein sequence ID" value="RUO54514.1"/>
    <property type="molecule type" value="Genomic_DNA"/>
</dbReference>
<comment type="caution">
    <text evidence="8">The sequence shown here is derived from an EMBL/GenBank/DDBJ whole genome shotgun (WGS) entry which is preliminary data.</text>
</comment>
<dbReference type="InterPro" id="IPR013249">
    <property type="entry name" value="RNA_pol_sigma70_r4_t2"/>
</dbReference>
<dbReference type="NCBIfam" id="TIGR02937">
    <property type="entry name" value="sigma70-ECF"/>
    <property type="match status" value="1"/>
</dbReference>
<keyword evidence="4" id="KW-0238">DNA-binding</keyword>
<dbReference type="PANTHER" id="PTHR43133:SF8">
    <property type="entry name" value="RNA POLYMERASE SIGMA FACTOR HI_1459-RELATED"/>
    <property type="match status" value="1"/>
</dbReference>
<proteinExistence type="inferred from homology"/>
<dbReference type="InterPro" id="IPR036388">
    <property type="entry name" value="WH-like_DNA-bd_sf"/>
</dbReference>
<dbReference type="InterPro" id="IPR007627">
    <property type="entry name" value="RNA_pol_sigma70_r2"/>
</dbReference>
<evidence type="ECO:0000256" key="3">
    <source>
        <dbReference type="ARBA" id="ARBA00023082"/>
    </source>
</evidence>
<dbReference type="CDD" id="cd06171">
    <property type="entry name" value="Sigma70_r4"/>
    <property type="match status" value="1"/>
</dbReference>
<dbReference type="InterPro" id="IPR014284">
    <property type="entry name" value="RNA_pol_sigma-70_dom"/>
</dbReference>
<dbReference type="Gene3D" id="1.10.10.10">
    <property type="entry name" value="Winged helix-like DNA-binding domain superfamily/Winged helix DNA-binding domain"/>
    <property type="match status" value="1"/>
</dbReference>
<dbReference type="PANTHER" id="PTHR43133">
    <property type="entry name" value="RNA POLYMERASE ECF-TYPE SIGMA FACTO"/>
    <property type="match status" value="1"/>
</dbReference>
<dbReference type="AlphaFoldDB" id="A0A432Y0Q2"/>
<dbReference type="InterPro" id="IPR013325">
    <property type="entry name" value="RNA_pol_sigma_r2"/>
</dbReference>
<evidence type="ECO:0000313" key="9">
    <source>
        <dbReference type="Proteomes" id="UP000287198"/>
    </source>
</evidence>
<dbReference type="SUPFAM" id="SSF88946">
    <property type="entry name" value="Sigma2 domain of RNA polymerase sigma factors"/>
    <property type="match status" value="1"/>
</dbReference>
<evidence type="ECO:0000256" key="5">
    <source>
        <dbReference type="ARBA" id="ARBA00023163"/>
    </source>
</evidence>
<dbReference type="Pfam" id="PF04542">
    <property type="entry name" value="Sigma70_r2"/>
    <property type="match status" value="1"/>
</dbReference>
<feature type="domain" description="RNA polymerase sigma-70 region 2" evidence="6">
    <location>
        <begin position="49"/>
        <end position="101"/>
    </location>
</feature>
<dbReference type="InterPro" id="IPR013324">
    <property type="entry name" value="RNA_pol_sigma_r3/r4-like"/>
</dbReference>
<dbReference type="GO" id="GO:0006352">
    <property type="term" value="P:DNA-templated transcription initiation"/>
    <property type="evidence" value="ECO:0007669"/>
    <property type="project" value="InterPro"/>
</dbReference>
<reference evidence="9" key="1">
    <citation type="journal article" date="2018" name="Front. Microbiol.">
        <title>Genome-Based Analysis Reveals the Taxonomy and Diversity of the Family Idiomarinaceae.</title>
        <authorList>
            <person name="Liu Y."/>
            <person name="Lai Q."/>
            <person name="Shao Z."/>
        </authorList>
    </citation>
    <scope>NUCLEOTIDE SEQUENCE [LARGE SCALE GENOMIC DNA]</scope>
    <source>
        <strain evidence="9">BH195</strain>
    </source>
</reference>
<evidence type="ECO:0000313" key="8">
    <source>
        <dbReference type="EMBL" id="RUO54514.1"/>
    </source>
</evidence>
<organism evidence="8 9">
    <name type="scientific">Pseudidiomarina halophila</name>
    <dbReference type="NCBI Taxonomy" id="1449799"/>
    <lineage>
        <taxon>Bacteria</taxon>
        <taxon>Pseudomonadati</taxon>
        <taxon>Pseudomonadota</taxon>
        <taxon>Gammaproteobacteria</taxon>
        <taxon>Alteromonadales</taxon>
        <taxon>Idiomarinaceae</taxon>
        <taxon>Pseudidiomarina</taxon>
    </lineage>
</organism>
<protein>
    <recommendedName>
        <fullName evidence="10">RNA polymerase subunit sigma-70</fullName>
    </recommendedName>
</protein>
<dbReference type="Gene3D" id="1.10.1740.10">
    <property type="match status" value="1"/>
</dbReference>
<keyword evidence="2" id="KW-0805">Transcription regulation</keyword>
<feature type="domain" description="RNA polymerase sigma factor 70 region 4 type 2" evidence="7">
    <location>
        <begin position="127"/>
        <end position="179"/>
    </location>
</feature>
<dbReference type="InterPro" id="IPR039425">
    <property type="entry name" value="RNA_pol_sigma-70-like"/>
</dbReference>
<keyword evidence="5" id="KW-0804">Transcription</keyword>
<evidence type="ECO:0000259" key="6">
    <source>
        <dbReference type="Pfam" id="PF04542"/>
    </source>
</evidence>
<dbReference type="GO" id="GO:0016987">
    <property type="term" value="F:sigma factor activity"/>
    <property type="evidence" value="ECO:0007669"/>
    <property type="project" value="UniProtKB-KW"/>
</dbReference>
<dbReference type="SUPFAM" id="SSF88659">
    <property type="entry name" value="Sigma3 and sigma4 domains of RNA polymerase sigma factors"/>
    <property type="match status" value="1"/>
</dbReference>
<name>A0A432Y0Q2_9GAMM</name>
<gene>
    <name evidence="8" type="ORF">CWI69_03655</name>
</gene>
<accession>A0A432Y0Q2</accession>